<dbReference type="AlphaFoldDB" id="A0A2Z2K871"/>
<dbReference type="InterPro" id="IPR016181">
    <property type="entry name" value="Acyl_CoA_acyltransferase"/>
</dbReference>
<organism evidence="5 6">
    <name type="scientific">Paenibacillus donghaensis</name>
    <dbReference type="NCBI Taxonomy" id="414771"/>
    <lineage>
        <taxon>Bacteria</taxon>
        <taxon>Bacillati</taxon>
        <taxon>Bacillota</taxon>
        <taxon>Bacilli</taxon>
        <taxon>Bacillales</taxon>
        <taxon>Paenibacillaceae</taxon>
        <taxon>Paenibacillus</taxon>
    </lineage>
</organism>
<comment type="similarity">
    <text evidence="3">Belongs to the acetyltransferase family. RimJ subfamily.</text>
</comment>
<proteinExistence type="inferred from homology"/>
<keyword evidence="1 5" id="KW-0808">Transferase</keyword>
<evidence type="ECO:0000256" key="2">
    <source>
        <dbReference type="ARBA" id="ARBA00023315"/>
    </source>
</evidence>
<dbReference type="Proteomes" id="UP000249890">
    <property type="component" value="Chromosome"/>
</dbReference>
<evidence type="ECO:0000256" key="3">
    <source>
        <dbReference type="ARBA" id="ARBA00038502"/>
    </source>
</evidence>
<dbReference type="PANTHER" id="PTHR43792:SF8">
    <property type="entry name" value="[RIBOSOMAL PROTEIN US5]-ALANINE N-ACETYLTRANSFERASE"/>
    <property type="match status" value="1"/>
</dbReference>
<gene>
    <name evidence="5" type="ORF">B9T62_12040</name>
</gene>
<dbReference type="Gene3D" id="3.40.630.30">
    <property type="match status" value="1"/>
</dbReference>
<keyword evidence="2" id="KW-0012">Acyltransferase</keyword>
<name>A0A2Z2K871_9BACL</name>
<dbReference type="KEGG" id="pdh:B9T62_12040"/>
<dbReference type="PANTHER" id="PTHR43792">
    <property type="entry name" value="GNAT FAMILY, PUTATIVE (AFU_ORTHOLOGUE AFUA_3G00765)-RELATED-RELATED"/>
    <property type="match status" value="1"/>
</dbReference>
<evidence type="ECO:0000259" key="4">
    <source>
        <dbReference type="PROSITE" id="PS51186"/>
    </source>
</evidence>
<dbReference type="InterPro" id="IPR000182">
    <property type="entry name" value="GNAT_dom"/>
</dbReference>
<dbReference type="OrthoDB" id="9785602at2"/>
<dbReference type="SUPFAM" id="SSF55729">
    <property type="entry name" value="Acyl-CoA N-acyltransferases (Nat)"/>
    <property type="match status" value="1"/>
</dbReference>
<dbReference type="PROSITE" id="PS51186">
    <property type="entry name" value="GNAT"/>
    <property type="match status" value="1"/>
</dbReference>
<evidence type="ECO:0000313" key="6">
    <source>
        <dbReference type="Proteomes" id="UP000249890"/>
    </source>
</evidence>
<keyword evidence="6" id="KW-1185">Reference proteome</keyword>
<dbReference type="GO" id="GO:0016747">
    <property type="term" value="F:acyltransferase activity, transferring groups other than amino-acyl groups"/>
    <property type="evidence" value="ECO:0007669"/>
    <property type="project" value="InterPro"/>
</dbReference>
<reference evidence="5 6" key="1">
    <citation type="submission" date="2017-06" db="EMBL/GenBank/DDBJ databases">
        <title>Complete genome sequence of Paenibacillus donghaensis KCTC 13049T isolated from East Sea sediment, South Korea.</title>
        <authorList>
            <person name="Jung B.K."/>
            <person name="Hong S.-J."/>
            <person name="Shin J.-H."/>
        </authorList>
    </citation>
    <scope>NUCLEOTIDE SEQUENCE [LARGE SCALE GENOMIC DNA]</scope>
    <source>
        <strain evidence="5 6">KCTC 13049</strain>
    </source>
</reference>
<dbReference type="Pfam" id="PF13302">
    <property type="entry name" value="Acetyltransf_3"/>
    <property type="match status" value="1"/>
</dbReference>
<sequence>MVIETERLLIREFRAEDWEAVHVYASDPLVTRYMIWGPNDKQDTQDYLAAVIETQQHQPRKDYEFAVVYKATGKLIGGSGIHITATGQGEIGYCYNRTYWGQGFASEAAAALLRLGFKEQGLHRIYATCRPVNLGSAKVMQAIGMKYEGQLREHMWHKGLWHDSCLYSILEHEHN</sequence>
<dbReference type="RefSeq" id="WP_087915454.1">
    <property type="nucleotide sequence ID" value="NZ_CP021780.1"/>
</dbReference>
<feature type="domain" description="N-acetyltransferase" evidence="4">
    <location>
        <begin position="8"/>
        <end position="173"/>
    </location>
</feature>
<dbReference type="InterPro" id="IPR051531">
    <property type="entry name" value="N-acetyltransferase"/>
</dbReference>
<protein>
    <submittedName>
        <fullName evidence="5">GNAT family N-acetyltransferase</fullName>
    </submittedName>
</protein>
<evidence type="ECO:0000256" key="1">
    <source>
        <dbReference type="ARBA" id="ARBA00022679"/>
    </source>
</evidence>
<evidence type="ECO:0000313" key="5">
    <source>
        <dbReference type="EMBL" id="ASA21444.1"/>
    </source>
</evidence>
<accession>A0A2Z2K871</accession>
<dbReference type="EMBL" id="CP021780">
    <property type="protein sequence ID" value="ASA21444.1"/>
    <property type="molecule type" value="Genomic_DNA"/>
</dbReference>